<gene>
    <name evidence="6" type="ORF">DM02DRAFT_531276</name>
</gene>
<dbReference type="STRING" id="97972.A0A2V1DK98"/>
<accession>A0A2V1DK98</accession>
<evidence type="ECO:0000256" key="1">
    <source>
        <dbReference type="ARBA" id="ARBA00013201"/>
    </source>
</evidence>
<dbReference type="GO" id="GO:0016042">
    <property type="term" value="P:lipid catabolic process"/>
    <property type="evidence" value="ECO:0007669"/>
    <property type="project" value="UniProtKB-KW"/>
</dbReference>
<evidence type="ECO:0000256" key="3">
    <source>
        <dbReference type="ARBA" id="ARBA00022963"/>
    </source>
</evidence>
<dbReference type="InterPro" id="IPR029058">
    <property type="entry name" value="AB_hydrolase_fold"/>
</dbReference>
<keyword evidence="4" id="KW-0443">Lipid metabolism</keyword>
<dbReference type="PIRSF" id="PIRSF018169">
    <property type="entry name" value="PAF_acetylhydrolase"/>
    <property type="match status" value="1"/>
</dbReference>
<dbReference type="EC" id="3.1.1.47" evidence="1"/>
<name>A0A2V1DK98_9PLEO</name>
<evidence type="ECO:0000313" key="6">
    <source>
        <dbReference type="EMBL" id="PVH98345.1"/>
    </source>
</evidence>
<dbReference type="Gene3D" id="3.40.50.1820">
    <property type="entry name" value="alpha/beta hydrolase"/>
    <property type="match status" value="1"/>
</dbReference>
<feature type="non-terminal residue" evidence="6">
    <location>
        <position position="1"/>
    </location>
</feature>
<feature type="active site" description="Charge relay system" evidence="5">
    <location>
        <position position="331"/>
    </location>
</feature>
<proteinExistence type="predicted"/>
<dbReference type="InterPro" id="IPR016715">
    <property type="entry name" value="PAF_acetylhydro_eukaryote"/>
</dbReference>
<dbReference type="AlphaFoldDB" id="A0A2V1DK98"/>
<reference evidence="6 7" key="1">
    <citation type="journal article" date="2018" name="Sci. Rep.">
        <title>Comparative genomics provides insights into the lifestyle and reveals functional heterogeneity of dark septate endophytic fungi.</title>
        <authorList>
            <person name="Knapp D.G."/>
            <person name="Nemeth J.B."/>
            <person name="Barry K."/>
            <person name="Hainaut M."/>
            <person name="Henrissat B."/>
            <person name="Johnson J."/>
            <person name="Kuo A."/>
            <person name="Lim J.H.P."/>
            <person name="Lipzen A."/>
            <person name="Nolan M."/>
            <person name="Ohm R.A."/>
            <person name="Tamas L."/>
            <person name="Grigoriev I.V."/>
            <person name="Spatafora J.W."/>
            <person name="Nagy L.G."/>
            <person name="Kovacs G.M."/>
        </authorList>
    </citation>
    <scope>NUCLEOTIDE SEQUENCE [LARGE SCALE GENOMIC DNA]</scope>
    <source>
        <strain evidence="6 7">DSE2036</strain>
    </source>
</reference>
<evidence type="ECO:0000256" key="2">
    <source>
        <dbReference type="ARBA" id="ARBA00022801"/>
    </source>
</evidence>
<dbReference type="PANTHER" id="PTHR10272">
    <property type="entry name" value="PLATELET-ACTIVATING FACTOR ACETYLHYDROLASE"/>
    <property type="match status" value="1"/>
</dbReference>
<dbReference type="PANTHER" id="PTHR10272:SF7">
    <property type="entry name" value="PHOSPHOLIPASE-RELATED"/>
    <property type="match status" value="1"/>
</dbReference>
<evidence type="ECO:0000256" key="5">
    <source>
        <dbReference type="PIRSR" id="PIRSR018169-1"/>
    </source>
</evidence>
<dbReference type="SUPFAM" id="SSF53474">
    <property type="entry name" value="alpha/beta-Hydrolases"/>
    <property type="match status" value="1"/>
</dbReference>
<feature type="active site" description="Nucleophile" evidence="5">
    <location>
        <position position="279"/>
    </location>
</feature>
<dbReference type="Pfam" id="PF03403">
    <property type="entry name" value="PAF-AH_p_II"/>
    <property type="match status" value="1"/>
</dbReference>
<keyword evidence="7" id="KW-1185">Reference proteome</keyword>
<dbReference type="GO" id="GO:0003847">
    <property type="term" value="F:1-alkyl-2-acetylglycerophosphocholine esterase activity"/>
    <property type="evidence" value="ECO:0007669"/>
    <property type="project" value="UniProtKB-EC"/>
</dbReference>
<evidence type="ECO:0000256" key="4">
    <source>
        <dbReference type="ARBA" id="ARBA00023098"/>
    </source>
</evidence>
<evidence type="ECO:0000313" key="7">
    <source>
        <dbReference type="Proteomes" id="UP000244855"/>
    </source>
</evidence>
<keyword evidence="3" id="KW-0442">Lipid degradation</keyword>
<protein>
    <recommendedName>
        <fullName evidence="1">1-alkyl-2-acetylglycerophosphocholine esterase</fullName>
        <ecNumber evidence="1">3.1.1.47</ecNumber>
    </recommendedName>
</protein>
<sequence>HLPRALANLKPATAPTMTWLNRFNPIPTFPAYTGPYKVGSVDVEIPTSQLTSPSDQSDASSCPNIPTVAFRMFYPAKADSNQRGVKWIHTPQREVVGAYARFLGARSSLAGLFSLFPQTLYYVEIPVHSNAHMLEPPTDTKRWPVMIFSHGLGGSRNAYSHICGSLASHGIVVVAPEHRDGSAPISFVHTPDEKEKIQRIDYVKVPHTASTETYEARDKQLRTRLWELGLIHDAILKLDSGASLSNVAPSTSKHTANLPMFANTLNIHSPGAISLAGHSFGAATMIQFAKSVYYNPTASTAPSSYKPLFTPIPNSPLTQQITPKTPIILLDLWALPIESPSTHWLRTQPMPCYAPSNPTGGATLLAILSEAFYKWNANFTLTKRILSPPPPSSSSGETKQPGPHIFYPIHSAHLSQSDFGVLFPWVTTKFLGAKEPERVLRLNTRAVLQTLRNAGVKVARTSWADLEMEEEGGTEGVLEDDERILSTVKDGVRGWICLSVEGEGNGVVKEVDGGQEEAEGKGVEVGR</sequence>
<dbReference type="Proteomes" id="UP000244855">
    <property type="component" value="Unassembled WGS sequence"/>
</dbReference>
<dbReference type="EMBL" id="KZ805415">
    <property type="protein sequence ID" value="PVH98345.1"/>
    <property type="molecule type" value="Genomic_DNA"/>
</dbReference>
<organism evidence="6 7">
    <name type="scientific">Periconia macrospinosa</name>
    <dbReference type="NCBI Taxonomy" id="97972"/>
    <lineage>
        <taxon>Eukaryota</taxon>
        <taxon>Fungi</taxon>
        <taxon>Dikarya</taxon>
        <taxon>Ascomycota</taxon>
        <taxon>Pezizomycotina</taxon>
        <taxon>Dothideomycetes</taxon>
        <taxon>Pleosporomycetidae</taxon>
        <taxon>Pleosporales</taxon>
        <taxon>Massarineae</taxon>
        <taxon>Periconiaceae</taxon>
        <taxon>Periconia</taxon>
    </lineage>
</organism>
<dbReference type="OrthoDB" id="2363873at2759"/>
<keyword evidence="2" id="KW-0378">Hydrolase</keyword>
<feature type="active site" description="Charge relay system" evidence="5">
    <location>
        <position position="413"/>
    </location>
</feature>